<gene>
    <name evidence="1" type="ORF">AQ619_10380</name>
</gene>
<evidence type="ECO:0000313" key="1">
    <source>
        <dbReference type="EMBL" id="ALL13716.1"/>
    </source>
</evidence>
<dbReference type="STRING" id="69395.AQ619_10380"/>
<accession>A0A0P0P077</accession>
<protein>
    <recommendedName>
        <fullName evidence="3">HAD family hydrolase</fullName>
    </recommendedName>
</protein>
<dbReference type="SUPFAM" id="SSF56784">
    <property type="entry name" value="HAD-like"/>
    <property type="match status" value="1"/>
</dbReference>
<reference evidence="1 2" key="1">
    <citation type="submission" date="2015-10" db="EMBL/GenBank/DDBJ databases">
        <title>Conservation of the essential genome among Caulobacter and Brevundimonas species.</title>
        <authorList>
            <person name="Scott D."/>
            <person name="Ely B."/>
        </authorList>
    </citation>
    <scope>NUCLEOTIDE SEQUENCE [LARGE SCALE GENOMIC DNA]</scope>
    <source>
        <strain evidence="1 2">CB4</strain>
    </source>
</reference>
<name>A0A0P0P077_9CAUL</name>
<organism evidence="1 2">
    <name type="scientific">Caulobacter henricii</name>
    <dbReference type="NCBI Taxonomy" id="69395"/>
    <lineage>
        <taxon>Bacteria</taxon>
        <taxon>Pseudomonadati</taxon>
        <taxon>Pseudomonadota</taxon>
        <taxon>Alphaproteobacteria</taxon>
        <taxon>Caulobacterales</taxon>
        <taxon>Caulobacteraceae</taxon>
        <taxon>Caulobacter</taxon>
    </lineage>
</organism>
<dbReference type="InterPro" id="IPR023214">
    <property type="entry name" value="HAD_sf"/>
</dbReference>
<dbReference type="Gene3D" id="3.40.50.1000">
    <property type="entry name" value="HAD superfamily/HAD-like"/>
    <property type="match status" value="1"/>
</dbReference>
<dbReference type="EMBL" id="CP013002">
    <property type="protein sequence ID" value="ALL13716.1"/>
    <property type="molecule type" value="Genomic_DNA"/>
</dbReference>
<evidence type="ECO:0000313" key="2">
    <source>
        <dbReference type="Proteomes" id="UP000056905"/>
    </source>
</evidence>
<dbReference type="AlphaFoldDB" id="A0A0P0P077"/>
<dbReference type="InterPro" id="IPR036412">
    <property type="entry name" value="HAD-like_sf"/>
</dbReference>
<dbReference type="RefSeq" id="WP_062147007.1">
    <property type="nucleotide sequence ID" value="NZ_CP013002.1"/>
</dbReference>
<dbReference type="OrthoDB" id="7192139at2"/>
<dbReference type="Proteomes" id="UP000056905">
    <property type="component" value="Chromosome"/>
</dbReference>
<evidence type="ECO:0008006" key="3">
    <source>
        <dbReference type="Google" id="ProtNLM"/>
    </source>
</evidence>
<proteinExistence type="predicted"/>
<dbReference type="KEGG" id="chq:AQ619_10380"/>
<keyword evidence="2" id="KW-1185">Reference proteome</keyword>
<sequence>MEPRFSDLQACIIDPEAPLVIVDVDEVLAQFMRGFGTFVGRFGYELRVDRFALFQNIYRPGETEHLDLIAGKVLFDDFFRDGADDLLPAEGAAHALADLASRAGVVILTNAPEHGRLARGQWLKTHGFDYPLVINSGPKGPSAAQLASRTAGRSVFIDDLLPQLESVAASAPDITRFQMISDERLRPLAPTAPERHVRIDDWAELRTAIEAQLFA</sequence>